<gene>
    <name evidence="2" type="ORF">EGYM00163_LOCUS36770</name>
</gene>
<reference evidence="2" key="1">
    <citation type="submission" date="2021-01" db="EMBL/GenBank/DDBJ databases">
        <authorList>
            <person name="Corre E."/>
            <person name="Pelletier E."/>
            <person name="Niang G."/>
            <person name="Scheremetjew M."/>
            <person name="Finn R."/>
            <person name="Kale V."/>
            <person name="Holt S."/>
            <person name="Cochrane G."/>
            <person name="Meng A."/>
            <person name="Brown T."/>
            <person name="Cohen L."/>
        </authorList>
    </citation>
    <scope>NUCLEOTIDE SEQUENCE</scope>
    <source>
        <strain evidence="2">CCMP1594</strain>
    </source>
</reference>
<protein>
    <submittedName>
        <fullName evidence="2">Uncharacterized protein</fullName>
    </submittedName>
</protein>
<name>A0A7S4G551_9EUGL</name>
<evidence type="ECO:0000313" key="2">
    <source>
        <dbReference type="EMBL" id="CAE0825521.1"/>
    </source>
</evidence>
<evidence type="ECO:0000256" key="1">
    <source>
        <dbReference type="SAM" id="MobiDB-lite"/>
    </source>
</evidence>
<sequence length="130" mass="14266">MEQSDRPSQVMHAHGGIHIAVTPGKQKITLKWAKKRANGMSNIGTAVGKGEDRDPEEEEPGPYSARSHKSKIMSIHTSTLRMRCDSSSELSVCDRKADVPLRRQPCNVVPKVTHACTDAQLLHTCHSTIA</sequence>
<feature type="region of interest" description="Disordered" evidence="1">
    <location>
        <begin position="41"/>
        <end position="72"/>
    </location>
</feature>
<dbReference type="AlphaFoldDB" id="A0A7S4G551"/>
<dbReference type="EMBL" id="HBJA01106454">
    <property type="protein sequence ID" value="CAE0825521.1"/>
    <property type="molecule type" value="Transcribed_RNA"/>
</dbReference>
<organism evidence="2">
    <name type="scientific">Eutreptiella gymnastica</name>
    <dbReference type="NCBI Taxonomy" id="73025"/>
    <lineage>
        <taxon>Eukaryota</taxon>
        <taxon>Discoba</taxon>
        <taxon>Euglenozoa</taxon>
        <taxon>Euglenida</taxon>
        <taxon>Spirocuta</taxon>
        <taxon>Euglenophyceae</taxon>
        <taxon>Eutreptiales</taxon>
        <taxon>Eutreptiaceae</taxon>
        <taxon>Eutreptiella</taxon>
    </lineage>
</organism>
<proteinExistence type="predicted"/>
<accession>A0A7S4G551</accession>